<dbReference type="FunFam" id="1.10.510.10:FF:000571">
    <property type="entry name" value="Maternal embryonic leucine zipper kinase"/>
    <property type="match status" value="1"/>
</dbReference>
<gene>
    <name evidence="9" type="ORF">PPRIM_AZ9-3.1.T0360254</name>
</gene>
<dbReference type="GO" id="GO:0000407">
    <property type="term" value="C:phagophore assembly site"/>
    <property type="evidence" value="ECO:0007669"/>
    <property type="project" value="TreeGrafter"/>
</dbReference>
<dbReference type="AlphaFoldDB" id="A0A8S1LPM7"/>
<dbReference type="GO" id="GO:0000045">
    <property type="term" value="P:autophagosome assembly"/>
    <property type="evidence" value="ECO:0007669"/>
    <property type="project" value="TreeGrafter"/>
</dbReference>
<dbReference type="PANTHER" id="PTHR24348">
    <property type="entry name" value="SERINE/THREONINE-PROTEIN KINASE UNC-51-RELATED"/>
    <property type="match status" value="1"/>
</dbReference>
<evidence type="ECO:0000313" key="10">
    <source>
        <dbReference type="Proteomes" id="UP000688137"/>
    </source>
</evidence>
<feature type="binding site" evidence="6">
    <location>
        <position position="44"/>
    </location>
    <ligand>
        <name>ATP</name>
        <dbReference type="ChEBI" id="CHEBI:30616"/>
    </ligand>
</feature>
<reference evidence="9" key="1">
    <citation type="submission" date="2021-01" db="EMBL/GenBank/DDBJ databases">
        <authorList>
            <consortium name="Genoscope - CEA"/>
            <person name="William W."/>
        </authorList>
    </citation>
    <scope>NUCLEOTIDE SEQUENCE</scope>
</reference>
<keyword evidence="3 6" id="KW-0547">Nucleotide-binding</keyword>
<evidence type="ECO:0000256" key="5">
    <source>
        <dbReference type="ARBA" id="ARBA00022840"/>
    </source>
</evidence>
<dbReference type="GO" id="GO:0005829">
    <property type="term" value="C:cytosol"/>
    <property type="evidence" value="ECO:0007669"/>
    <property type="project" value="TreeGrafter"/>
</dbReference>
<dbReference type="PROSITE" id="PS00108">
    <property type="entry name" value="PROTEIN_KINASE_ST"/>
    <property type="match status" value="1"/>
</dbReference>
<evidence type="ECO:0000256" key="7">
    <source>
        <dbReference type="SAM" id="MobiDB-lite"/>
    </source>
</evidence>
<dbReference type="PROSITE" id="PS50011">
    <property type="entry name" value="PROTEIN_KINASE_DOM"/>
    <property type="match status" value="1"/>
</dbReference>
<organism evidence="9 10">
    <name type="scientific">Paramecium primaurelia</name>
    <dbReference type="NCBI Taxonomy" id="5886"/>
    <lineage>
        <taxon>Eukaryota</taxon>
        <taxon>Sar</taxon>
        <taxon>Alveolata</taxon>
        <taxon>Ciliophora</taxon>
        <taxon>Intramacronucleata</taxon>
        <taxon>Oligohymenophorea</taxon>
        <taxon>Peniculida</taxon>
        <taxon>Parameciidae</taxon>
        <taxon>Paramecium</taxon>
    </lineage>
</organism>
<dbReference type="OMA" id="KEMYKQN"/>
<dbReference type="GO" id="GO:0005776">
    <property type="term" value="C:autophagosome"/>
    <property type="evidence" value="ECO:0007669"/>
    <property type="project" value="TreeGrafter"/>
</dbReference>
<feature type="region of interest" description="Disordered" evidence="7">
    <location>
        <begin position="340"/>
        <end position="378"/>
    </location>
</feature>
<protein>
    <recommendedName>
        <fullName evidence="8">Protein kinase domain-containing protein</fullName>
    </recommendedName>
</protein>
<accession>A0A8S1LPM7</accession>
<comment type="subunit">
    <text evidence="1">Monomer.</text>
</comment>
<dbReference type="GO" id="GO:0010506">
    <property type="term" value="P:regulation of autophagy"/>
    <property type="evidence" value="ECO:0007669"/>
    <property type="project" value="InterPro"/>
</dbReference>
<dbReference type="InterPro" id="IPR000719">
    <property type="entry name" value="Prot_kinase_dom"/>
</dbReference>
<feature type="domain" description="Protein kinase" evidence="8">
    <location>
        <begin position="15"/>
        <end position="282"/>
    </location>
</feature>
<keyword evidence="2" id="KW-0808">Transferase</keyword>
<sequence length="624" mass="73712">MKNVQYSKSVGHYQIDLSQQLGKGTFGEVCLGKDTKTQEIVAVKIINIKGNEKQNEQMRKLCENESQIMQRLQHPNLVKFHSFQRTQNNIYFIMEFCEGGTLDSYIAKKCPHKNQLKYLAETEARIILSQIVNGYKEMYKQNIVHRDLKPSNILMNKGIVKISDFGFSKILSDFENQTLQTFAGTPLYMSPQILNNQTPRQYSTKTDIWSLGIIFYEVLYGQTPWRAFSFQELVIKILNVPLKFPSIPRVSDQMQQIIQKMLKVDERDRMSWEELFQLQIQLEQESQITINKYIVQINQEQDMLKRKNLEKNLNTGIIQNIQHGRQKQEYMDKAYQQINNDSHKTGSTDTTQSQHQNKNQNSSSPVRKERIFSQKQQSTSPIRTLANFNQNQIILGKEQQEQIINNYIIKKISDWITHKKNKSEFLNRLSQELFEQWSAQKFQLNQSIYLGICFLLTKYQVLILYKILTRLQKKTLNNTTKRFTEKEWAIFCQSKEYNDSLKIIKKDYYLITEFLIELVKRTQTALQDTNIEEMKLIKSIANTEGIEKAQFDQIFQVGLQYYCKIVLELLPKEQNDRSYLQFAVRLNDCCKIHQIFKFQEVDFFKYEDNITNSSNQQLLEQLQK</sequence>
<name>A0A8S1LPM7_PARPR</name>
<dbReference type="InterPro" id="IPR017441">
    <property type="entry name" value="Protein_kinase_ATP_BS"/>
</dbReference>
<dbReference type="PROSITE" id="PS00107">
    <property type="entry name" value="PROTEIN_KINASE_ATP"/>
    <property type="match status" value="1"/>
</dbReference>
<evidence type="ECO:0000313" key="9">
    <source>
        <dbReference type="EMBL" id="CAD8064694.1"/>
    </source>
</evidence>
<dbReference type="GO" id="GO:0004674">
    <property type="term" value="F:protein serine/threonine kinase activity"/>
    <property type="evidence" value="ECO:0007669"/>
    <property type="project" value="InterPro"/>
</dbReference>
<keyword evidence="10" id="KW-1185">Reference proteome</keyword>
<dbReference type="GO" id="GO:0016020">
    <property type="term" value="C:membrane"/>
    <property type="evidence" value="ECO:0007669"/>
    <property type="project" value="TreeGrafter"/>
</dbReference>
<evidence type="ECO:0000256" key="4">
    <source>
        <dbReference type="ARBA" id="ARBA00022777"/>
    </source>
</evidence>
<comment type="caution">
    <text evidence="9">The sequence shown here is derived from an EMBL/GenBank/DDBJ whole genome shotgun (WGS) entry which is preliminary data.</text>
</comment>
<dbReference type="Proteomes" id="UP000688137">
    <property type="component" value="Unassembled WGS sequence"/>
</dbReference>
<dbReference type="EMBL" id="CAJJDM010000035">
    <property type="protein sequence ID" value="CAD8064694.1"/>
    <property type="molecule type" value="Genomic_DNA"/>
</dbReference>
<feature type="compositionally biased region" description="Low complexity" evidence="7">
    <location>
        <begin position="352"/>
        <end position="364"/>
    </location>
</feature>
<dbReference type="SMART" id="SM00220">
    <property type="entry name" value="S_TKc"/>
    <property type="match status" value="1"/>
</dbReference>
<dbReference type="PANTHER" id="PTHR24348:SF22">
    <property type="entry name" value="NON-SPECIFIC SERINE_THREONINE PROTEIN KINASE"/>
    <property type="match status" value="1"/>
</dbReference>
<dbReference type="Pfam" id="PF00069">
    <property type="entry name" value="Pkinase"/>
    <property type="match status" value="1"/>
</dbReference>
<dbReference type="FunFam" id="3.30.200.20:FF:000042">
    <property type="entry name" value="Aurora kinase A"/>
    <property type="match status" value="1"/>
</dbReference>
<dbReference type="GO" id="GO:0005524">
    <property type="term" value="F:ATP binding"/>
    <property type="evidence" value="ECO:0007669"/>
    <property type="project" value="UniProtKB-UniRule"/>
</dbReference>
<evidence type="ECO:0000256" key="3">
    <source>
        <dbReference type="ARBA" id="ARBA00022741"/>
    </source>
</evidence>
<evidence type="ECO:0000256" key="1">
    <source>
        <dbReference type="ARBA" id="ARBA00011245"/>
    </source>
</evidence>
<dbReference type="InterPro" id="IPR008271">
    <property type="entry name" value="Ser/Thr_kinase_AS"/>
</dbReference>
<proteinExistence type="predicted"/>
<keyword evidence="5 6" id="KW-0067">ATP-binding</keyword>
<evidence type="ECO:0000256" key="2">
    <source>
        <dbReference type="ARBA" id="ARBA00022679"/>
    </source>
</evidence>
<keyword evidence="4" id="KW-0418">Kinase</keyword>
<dbReference type="InterPro" id="IPR045269">
    <property type="entry name" value="Atg1-like"/>
</dbReference>
<evidence type="ECO:0000259" key="8">
    <source>
        <dbReference type="PROSITE" id="PS50011"/>
    </source>
</evidence>
<evidence type="ECO:0000256" key="6">
    <source>
        <dbReference type="PROSITE-ProRule" id="PRU10141"/>
    </source>
</evidence>